<feature type="region of interest" description="Disordered" evidence="1">
    <location>
        <begin position="164"/>
        <end position="243"/>
    </location>
</feature>
<gene>
    <name evidence="3" type="ORF">ACFOJE_10020</name>
</gene>
<organism evidence="3 4">
    <name type="scientific">Azotobacter bryophylli</name>
    <dbReference type="NCBI Taxonomy" id="1986537"/>
    <lineage>
        <taxon>Bacteria</taxon>
        <taxon>Pseudomonadati</taxon>
        <taxon>Pseudomonadota</taxon>
        <taxon>Gammaproteobacteria</taxon>
        <taxon>Pseudomonadales</taxon>
        <taxon>Pseudomonadaceae</taxon>
        <taxon>Azotobacter</taxon>
    </lineage>
</organism>
<protein>
    <submittedName>
        <fullName evidence="3">Flagellar hook-length control protein FliK</fullName>
    </submittedName>
</protein>
<keyword evidence="3" id="KW-0966">Cell projection</keyword>
<proteinExistence type="predicted"/>
<accession>A0ABV7AU11</accession>
<keyword evidence="3" id="KW-0969">Cilium</keyword>
<sequence>MSGITPLLDTLLHQVLGKRVDFQTAPEAAPPVSPAFDTEAVRQVRSDSRLDARIPLLLMPDADQQDATGPSKPLQPPAGAPASTSTQLSPAARTIADVLLTHPAKPSTIEPTSPLLPADSPPQATSLAGLLKQSISESGLFYEAHLARWFQGELPVQALAHEPQMRGWRPPRDSETTSPQPAVGQSSTAPLPDTQPLDGGPTTALPWTATPSVPTPSATDLSDKPREPLPQETEAPRDTPLSRDELQGIVRHQLELLVSPTLRWQGEAWAGMLMTLLLQAPDADRNDASRDRPGDGRGADGGETPEWKVQLDLQLPTHGPLRLDARLAAQQLSLTLVSASDGLLGYFEQTREALRERLLQCGLTEVKLHCRDSRKTSEIGDD</sequence>
<evidence type="ECO:0000313" key="4">
    <source>
        <dbReference type="Proteomes" id="UP001595457"/>
    </source>
</evidence>
<dbReference type="Proteomes" id="UP001595457">
    <property type="component" value="Unassembled WGS sequence"/>
</dbReference>
<feature type="compositionally biased region" description="Polar residues" evidence="1">
    <location>
        <begin position="176"/>
        <end position="189"/>
    </location>
</feature>
<evidence type="ECO:0000259" key="2">
    <source>
        <dbReference type="Pfam" id="PF02120"/>
    </source>
</evidence>
<dbReference type="RefSeq" id="WP_377814188.1">
    <property type="nucleotide sequence ID" value="NZ_JBHRSJ010000017.1"/>
</dbReference>
<feature type="domain" description="Flagellar hook-length control protein-like C-terminal" evidence="2">
    <location>
        <begin position="304"/>
        <end position="375"/>
    </location>
</feature>
<dbReference type="InterPro" id="IPR021136">
    <property type="entry name" value="Flagellar_hook_control-like_C"/>
</dbReference>
<name>A0ABV7AU11_9GAMM</name>
<feature type="compositionally biased region" description="Low complexity" evidence="1">
    <location>
        <begin position="206"/>
        <end position="219"/>
    </location>
</feature>
<evidence type="ECO:0000256" key="1">
    <source>
        <dbReference type="SAM" id="MobiDB-lite"/>
    </source>
</evidence>
<feature type="region of interest" description="Disordered" evidence="1">
    <location>
        <begin position="284"/>
        <end position="306"/>
    </location>
</feature>
<reference evidence="4" key="1">
    <citation type="journal article" date="2019" name="Int. J. Syst. Evol. Microbiol.">
        <title>The Global Catalogue of Microorganisms (GCM) 10K type strain sequencing project: providing services to taxonomists for standard genome sequencing and annotation.</title>
        <authorList>
            <consortium name="The Broad Institute Genomics Platform"/>
            <consortium name="The Broad Institute Genome Sequencing Center for Infectious Disease"/>
            <person name="Wu L."/>
            <person name="Ma J."/>
        </authorList>
    </citation>
    <scope>NUCLEOTIDE SEQUENCE [LARGE SCALE GENOMIC DNA]</scope>
    <source>
        <strain evidence="4">KCTC 62195</strain>
    </source>
</reference>
<feature type="region of interest" description="Disordered" evidence="1">
    <location>
        <begin position="62"/>
        <end position="89"/>
    </location>
</feature>
<comment type="caution">
    <text evidence="3">The sequence shown here is derived from an EMBL/GenBank/DDBJ whole genome shotgun (WGS) entry which is preliminary data.</text>
</comment>
<evidence type="ECO:0000313" key="3">
    <source>
        <dbReference type="EMBL" id="MFC2972543.1"/>
    </source>
</evidence>
<dbReference type="Pfam" id="PF02120">
    <property type="entry name" value="Flg_hook"/>
    <property type="match status" value="1"/>
</dbReference>
<feature type="compositionally biased region" description="Basic and acidic residues" evidence="1">
    <location>
        <begin position="221"/>
        <end position="243"/>
    </location>
</feature>
<keyword evidence="4" id="KW-1185">Reference proteome</keyword>
<feature type="compositionally biased region" description="Basic and acidic residues" evidence="1">
    <location>
        <begin position="284"/>
        <end position="300"/>
    </location>
</feature>
<dbReference type="EMBL" id="JBHRSJ010000017">
    <property type="protein sequence ID" value="MFC2972543.1"/>
    <property type="molecule type" value="Genomic_DNA"/>
</dbReference>
<keyword evidence="3" id="KW-0282">Flagellum</keyword>